<evidence type="ECO:0000259" key="6">
    <source>
        <dbReference type="Pfam" id="PF24883"/>
    </source>
</evidence>
<feature type="repeat" description="ANK" evidence="3">
    <location>
        <begin position="1185"/>
        <end position="1217"/>
    </location>
</feature>
<evidence type="ECO:0000256" key="1">
    <source>
        <dbReference type="ARBA" id="ARBA00022737"/>
    </source>
</evidence>
<keyword evidence="1" id="KW-0677">Repeat</keyword>
<evidence type="ECO:0000259" key="5">
    <source>
        <dbReference type="Pfam" id="PF24809"/>
    </source>
</evidence>
<keyword evidence="8" id="KW-1185">Reference proteome</keyword>
<dbReference type="InterPro" id="IPR056884">
    <property type="entry name" value="NPHP3-like_N"/>
</dbReference>
<dbReference type="InterPro" id="IPR054471">
    <property type="entry name" value="GPIID_WHD"/>
</dbReference>
<dbReference type="EMBL" id="CAJPDT010000032">
    <property type="protein sequence ID" value="CAF9923021.1"/>
    <property type="molecule type" value="Genomic_DNA"/>
</dbReference>
<dbReference type="PROSITE" id="PS50088">
    <property type="entry name" value="ANK_REPEAT"/>
    <property type="match status" value="7"/>
</dbReference>
<dbReference type="InterPro" id="IPR036770">
    <property type="entry name" value="Ankyrin_rpt-contain_sf"/>
</dbReference>
<evidence type="ECO:0000313" key="8">
    <source>
        <dbReference type="Proteomes" id="UP000664534"/>
    </source>
</evidence>
<name>A0A8H3FBN2_9LECA</name>
<comment type="caution">
    <text evidence="7">The sequence shown here is derived from an EMBL/GenBank/DDBJ whole genome shotgun (WGS) entry which is preliminary data.</text>
</comment>
<dbReference type="InterPro" id="IPR027417">
    <property type="entry name" value="P-loop_NTPase"/>
</dbReference>
<dbReference type="Pfam" id="PF22939">
    <property type="entry name" value="WHD_GPIID"/>
    <property type="match status" value="1"/>
</dbReference>
<organism evidence="7 8">
    <name type="scientific">Imshaugia aleurites</name>
    <dbReference type="NCBI Taxonomy" id="172621"/>
    <lineage>
        <taxon>Eukaryota</taxon>
        <taxon>Fungi</taxon>
        <taxon>Dikarya</taxon>
        <taxon>Ascomycota</taxon>
        <taxon>Pezizomycotina</taxon>
        <taxon>Lecanoromycetes</taxon>
        <taxon>OSLEUM clade</taxon>
        <taxon>Lecanoromycetidae</taxon>
        <taxon>Lecanorales</taxon>
        <taxon>Lecanorineae</taxon>
        <taxon>Parmeliaceae</taxon>
        <taxon>Imshaugia</taxon>
    </lineage>
</organism>
<feature type="repeat" description="ANK" evidence="3">
    <location>
        <begin position="992"/>
        <end position="1023"/>
    </location>
</feature>
<feature type="domain" description="GPI inositol-deacylase winged helix" evidence="4">
    <location>
        <begin position="537"/>
        <end position="622"/>
    </location>
</feature>
<dbReference type="Gene3D" id="1.25.40.20">
    <property type="entry name" value="Ankyrin repeat-containing domain"/>
    <property type="match status" value="3"/>
</dbReference>
<feature type="domain" description="Nephrocystin 3-like N-terminal" evidence="6">
    <location>
        <begin position="256"/>
        <end position="426"/>
    </location>
</feature>
<proteinExistence type="predicted"/>
<feature type="repeat" description="ANK" evidence="3">
    <location>
        <begin position="904"/>
        <end position="936"/>
    </location>
</feature>
<dbReference type="PROSITE" id="PS50297">
    <property type="entry name" value="ANK_REP_REGION"/>
    <property type="match status" value="3"/>
</dbReference>
<feature type="domain" description="DUF7708" evidence="5">
    <location>
        <begin position="60"/>
        <end position="205"/>
    </location>
</feature>
<dbReference type="Pfam" id="PF00023">
    <property type="entry name" value="Ank"/>
    <property type="match status" value="1"/>
</dbReference>
<dbReference type="PANTHER" id="PTHR24126:SF14">
    <property type="entry name" value="ANK_REP_REGION DOMAIN-CONTAINING PROTEIN"/>
    <property type="match status" value="1"/>
</dbReference>
<dbReference type="PANTHER" id="PTHR24126">
    <property type="entry name" value="ANKYRIN REPEAT, PH AND SEC7 DOMAIN CONTAINING PROTEIN SECG-RELATED"/>
    <property type="match status" value="1"/>
</dbReference>
<protein>
    <recommendedName>
        <fullName evidence="9">NACHT domain-containing protein</fullName>
    </recommendedName>
</protein>
<feature type="repeat" description="ANK" evidence="3">
    <location>
        <begin position="1218"/>
        <end position="1250"/>
    </location>
</feature>
<feature type="repeat" description="ANK" evidence="3">
    <location>
        <begin position="1056"/>
        <end position="1090"/>
    </location>
</feature>
<dbReference type="SUPFAM" id="SSF52540">
    <property type="entry name" value="P-loop containing nucleoside triphosphate hydrolases"/>
    <property type="match status" value="1"/>
</dbReference>
<evidence type="ECO:0000256" key="2">
    <source>
        <dbReference type="ARBA" id="ARBA00023043"/>
    </source>
</evidence>
<dbReference type="InterPro" id="IPR056125">
    <property type="entry name" value="DUF7708"/>
</dbReference>
<reference evidence="7" key="1">
    <citation type="submission" date="2021-03" db="EMBL/GenBank/DDBJ databases">
        <authorList>
            <person name="Tagirdzhanova G."/>
        </authorList>
    </citation>
    <scope>NUCLEOTIDE SEQUENCE</scope>
</reference>
<dbReference type="Pfam" id="PF24883">
    <property type="entry name" value="NPHP3_N"/>
    <property type="match status" value="1"/>
</dbReference>
<dbReference type="Pfam" id="PF12796">
    <property type="entry name" value="Ank_2"/>
    <property type="match status" value="4"/>
</dbReference>
<dbReference type="InterPro" id="IPR002110">
    <property type="entry name" value="Ankyrin_rpt"/>
</dbReference>
<accession>A0A8H3FBN2</accession>
<evidence type="ECO:0000313" key="7">
    <source>
        <dbReference type="EMBL" id="CAF9923021.1"/>
    </source>
</evidence>
<dbReference type="Pfam" id="PF24809">
    <property type="entry name" value="DUF7708"/>
    <property type="match status" value="1"/>
</dbReference>
<gene>
    <name evidence="7" type="ORF">IMSHALPRED_005830</name>
</gene>
<evidence type="ECO:0008006" key="9">
    <source>
        <dbReference type="Google" id="ProtNLM"/>
    </source>
</evidence>
<dbReference type="Gene3D" id="3.40.50.300">
    <property type="entry name" value="P-loop containing nucleotide triphosphate hydrolases"/>
    <property type="match status" value="1"/>
</dbReference>
<evidence type="ECO:0000259" key="4">
    <source>
        <dbReference type="Pfam" id="PF22939"/>
    </source>
</evidence>
<feature type="repeat" description="ANK" evidence="3">
    <location>
        <begin position="1152"/>
        <end position="1184"/>
    </location>
</feature>
<dbReference type="OrthoDB" id="7464126at2759"/>
<evidence type="ECO:0000256" key="3">
    <source>
        <dbReference type="PROSITE-ProRule" id="PRU00023"/>
    </source>
</evidence>
<dbReference type="SUPFAM" id="SSF48403">
    <property type="entry name" value="Ankyrin repeat"/>
    <property type="match status" value="2"/>
</dbReference>
<keyword evidence="2 3" id="KW-0040">ANK repeat</keyword>
<feature type="repeat" description="ANK" evidence="3">
    <location>
        <begin position="1254"/>
        <end position="1283"/>
    </location>
</feature>
<dbReference type="Proteomes" id="UP000664534">
    <property type="component" value="Unassembled WGS sequence"/>
</dbReference>
<dbReference type="SMART" id="SM00248">
    <property type="entry name" value="ANK"/>
    <property type="match status" value="11"/>
</dbReference>
<sequence>MPLPSSAWEQARERFLEDLEEPERLMFAEASLENIFYSASAAQKIHQEGSRARYLASKLHSLLAGIDQYGKAMDVFSQASPFVCLLWGTLRVVIHLSSQFQNYFTVLVDMFEQIGDVIPRFQAYETIFTSSPRLMQSLSNAYLDITNFCISTKATFQKARKSVINAKILFKISWKSVEQQFGVLMKDFRRHRKSVEKEAELAHLLEAEKARSVARTSQHQQEKQNVEVERLRLLSLLSSVHWEQQHSRMLDMRHPGTGTWILTQEVFERWESTTGTHQQRCLWCYGIPGSGKTILAAGVINALSQEVHRQDTAVAYFYCDYADHETLDASIIIGTFIQQLLVVRPRIEESIAVKIREAYGDGMRKPSPGDLIMILKLVIFLYHDRVYIILDGVDEASPGTQATLLSNFAKLSASCGPLLRLYLSTRETTLIPEHFPLCPSFGVSEDHVAGDIEHYIKASVRQKLHSLPVILNHPYLEEMAIFELTAKAQGLFLWVSLQLNELCDPSHSEQSFKNALQDLPEGLTATYERVFQKITRRSIRQKALAESIFDWTLCARRPLRFDELKHAVVVEVGDTSWNGRNVSAETEGNRFINVCANLVVFHERDSTVRLAHHTVGQFLDQHKRGHSQTDVKIGELCLTYLGFSDFETQVVSVRKDQDIFGAHSSRQAGFHRIPQVLGLSNGIYDFMLGLYNRNNKLSLPDANYAELTRRYQRKPLPKSLAQKYYLLDYVTVNWIWHTKHFDPNSPHWSRFENFVFHKALPFDFRPWGTREGPSNLPHLELYLWSLENSHLPLLQLLRDLPGHCSLRPYLRYKTLCRDRLPPHLRGRNGETAPVEFHKYPDAYDWPAKKIFLEGRTEIFELCLQEDPSIISYRHIMVQALKEANFGVINKLLRGGAKFLKTEIDATNALHSASRKGNQKLVKMLLDLGADANSRLFQDERGRTPLYEAFFNDASRNHGCRGECMDSPCTCSPLDTIQLLLDHGADPNAKQVGGETALHMALGFGEAYVRLLLSQGADVEASNDRQETILDLAIDTSDKMIDVLVEYGVNLEARDAKGRTALLKAIQRNSVDTAMVKTLIAHGANVHAKDNEGKTVLHHTLSSRGGILQRFLDLGVDVNAADKSGTTALGIAVRQNRANKFDLLLDFGAVFAETDYPLSEAAAHGNTYMVDTLLDMGIDPNASRDGVSSPISLAAEGKSKEIVTSLLEAGADPNLAAQNSLTPLARAVKGKDKEIVKTLIEAGAAIHPPDYIIYSPLYMAIAMSDVPMVDFLIRQGANVSSFRPRDWSGLRANHAEMCHFLTELGVPITLYIDEYDD</sequence>